<name>A0A4Q1BMA8_TREME</name>
<dbReference type="Pfam" id="PF21884">
    <property type="entry name" value="ZUO1-like_ZHD"/>
    <property type="match status" value="1"/>
</dbReference>
<dbReference type="InterPro" id="IPR036869">
    <property type="entry name" value="J_dom_sf"/>
</dbReference>
<dbReference type="PROSITE" id="PS50157">
    <property type="entry name" value="ZINC_FINGER_C2H2_2"/>
    <property type="match status" value="1"/>
</dbReference>
<dbReference type="InterPro" id="IPR022755">
    <property type="entry name" value="Znf_C2H2_jaz"/>
</dbReference>
<feature type="compositionally biased region" description="Low complexity" evidence="5">
    <location>
        <begin position="1"/>
        <end position="14"/>
    </location>
</feature>
<dbReference type="InParanoid" id="A0A4Q1BMA8"/>
<dbReference type="PROSITE" id="PS00028">
    <property type="entry name" value="ZINC_FINGER_C2H2_1"/>
    <property type="match status" value="1"/>
</dbReference>
<feature type="region of interest" description="Disordered" evidence="5">
    <location>
        <begin position="488"/>
        <end position="574"/>
    </location>
</feature>
<dbReference type="PROSITE" id="PS50076">
    <property type="entry name" value="DNAJ_2"/>
    <property type="match status" value="1"/>
</dbReference>
<sequence length="886" mass="99718">MGNGQSQSSDGPQQPQRPPDYYHLLDVDQDATFDEIKRAYKRLALVNHPDRNLHRIEEATRLFADLQQAYEVLSDPNERAFYDSHRNAPIPTTDDDLYDHVRAGDAAAADPKSKLNSRQPGDPGLRLEQLLRFFDPKLARKLDDTEEGFFSIYRTLFALIASDERLHTPKDRSPLVYPSFGDSKTSYAPPPGLTRAQRDEQLWARDFYTVWLEFTTEKRFEWLSKWDADRGEDRATRRLMEKGNKKIREDHRKEYTDTVRQLAQFIQHRDPRYKVHQAHLKQQRSDRKVARSSKPDKNPSGPPRHVAGMPSARQNSPDIEYLEQEWQRLVVSDSSDEEEEEQDLDGEAGVRVVDDVGGEAIECVACGKVFQSEASWLNHERSKRHKQTVWRLKRDMQLENSNLDLESQDPLEARPASASGTEIDEAVLALNDDLTGVGMEETKSAVPSNTSSSSSSSISANDLAQTDTPELVNTPVVNGAALAANGIHTSEAPIQSSSQPSKREKRRAKEAQKKVEEEQRKTATKEARKTAKKAGVQLDTTGQQEEKGRKKETSAPNKSKKANVTKGAKGKATPPSDLFDEVKLDRVHADILEKRAKLLDRWGPDWFSKSILGPDPFAVPFTLIPLMYVADSDSDLLAVLKPLLYSQDPVDSKVTGAKPLKVLCLGLGAPSIDRTAQIQLSLLLALVAGLDSQHNTIEAFDPVWDEWDRRLLDRFGINALNENLCGAYRLDPGSPYLLFLPHCPRPLYESLLSTNFDPSFSRGRVLFGNDLADYVPGLMRLEEIGEPVETEFVKPKKKRRPKDGGPAKPRDGVLQRLVPQMSAYPISKLPETNLTGFARAFLSQTFQWLPPDRIDRIDWETPLPPVEWPTDGEMQGDPTRGGWTPC</sequence>
<dbReference type="Pfam" id="PF07985">
    <property type="entry name" value="SRR1"/>
    <property type="match status" value="1"/>
</dbReference>
<accession>A0A4Q1BMA8</accession>
<dbReference type="Proteomes" id="UP000289152">
    <property type="component" value="Unassembled WGS sequence"/>
</dbReference>
<dbReference type="GO" id="GO:0008270">
    <property type="term" value="F:zinc ion binding"/>
    <property type="evidence" value="ECO:0007669"/>
    <property type="project" value="UniProtKB-KW"/>
</dbReference>
<dbReference type="InterPro" id="IPR018253">
    <property type="entry name" value="DnaJ_domain_CS"/>
</dbReference>
<dbReference type="SUPFAM" id="SSF57667">
    <property type="entry name" value="beta-beta-alpha zinc fingers"/>
    <property type="match status" value="1"/>
</dbReference>
<feature type="region of interest" description="Disordered" evidence="5">
    <location>
        <begin position="792"/>
        <end position="812"/>
    </location>
</feature>
<evidence type="ECO:0000313" key="8">
    <source>
        <dbReference type="EMBL" id="RXK38850.1"/>
    </source>
</evidence>
<evidence type="ECO:0000256" key="5">
    <source>
        <dbReference type="SAM" id="MobiDB-lite"/>
    </source>
</evidence>
<dbReference type="GO" id="GO:0003676">
    <property type="term" value="F:nucleic acid binding"/>
    <property type="evidence" value="ECO:0007669"/>
    <property type="project" value="InterPro"/>
</dbReference>
<dbReference type="SUPFAM" id="SSF46565">
    <property type="entry name" value="Chaperone J-domain"/>
    <property type="match status" value="1"/>
</dbReference>
<comment type="caution">
    <text evidence="8">The sequence shown here is derived from an EMBL/GenBank/DDBJ whole genome shotgun (WGS) entry which is preliminary data.</text>
</comment>
<keyword evidence="2 4" id="KW-0863">Zinc-finger</keyword>
<dbReference type="InterPro" id="IPR054076">
    <property type="entry name" value="ZUO1-like_ZHD"/>
</dbReference>
<feature type="region of interest" description="Disordered" evidence="5">
    <location>
        <begin position="401"/>
        <end position="422"/>
    </location>
</feature>
<evidence type="ECO:0008006" key="10">
    <source>
        <dbReference type="Google" id="ProtNLM"/>
    </source>
</evidence>
<feature type="compositionally biased region" description="Low complexity" evidence="5">
    <location>
        <begin position="444"/>
        <end position="459"/>
    </location>
</feature>
<keyword evidence="1" id="KW-0479">Metal-binding</keyword>
<feature type="region of interest" description="Disordered" evidence="5">
    <location>
        <begin position="273"/>
        <end position="314"/>
    </location>
</feature>
<feature type="compositionally biased region" description="Basic and acidic residues" evidence="5">
    <location>
        <begin position="544"/>
        <end position="553"/>
    </location>
</feature>
<dbReference type="PANTHER" id="PTHR44029">
    <property type="entry name" value="DNAJ HOMOLOG SUBFAMILY C MEMBER 21"/>
    <property type="match status" value="1"/>
</dbReference>
<evidence type="ECO:0000259" key="6">
    <source>
        <dbReference type="PROSITE" id="PS50076"/>
    </source>
</evidence>
<keyword evidence="3" id="KW-0862">Zinc</keyword>
<dbReference type="Pfam" id="PF00226">
    <property type="entry name" value="DnaJ"/>
    <property type="match status" value="1"/>
</dbReference>
<dbReference type="InterPro" id="IPR051964">
    <property type="entry name" value="Chaperone_stress_response"/>
</dbReference>
<feature type="compositionally biased region" description="Basic and acidic residues" evidence="5">
    <location>
        <begin position="802"/>
        <end position="812"/>
    </location>
</feature>
<dbReference type="InterPro" id="IPR001623">
    <property type="entry name" value="DnaJ_domain"/>
</dbReference>
<evidence type="ECO:0000313" key="9">
    <source>
        <dbReference type="Proteomes" id="UP000289152"/>
    </source>
</evidence>
<dbReference type="PROSITE" id="PS00636">
    <property type="entry name" value="DNAJ_1"/>
    <property type="match status" value="1"/>
</dbReference>
<feature type="region of interest" description="Disordered" evidence="5">
    <location>
        <begin position="441"/>
        <end position="463"/>
    </location>
</feature>
<feature type="compositionally biased region" description="Basic and acidic residues" evidence="5">
    <location>
        <begin position="507"/>
        <end position="529"/>
    </location>
</feature>
<dbReference type="CDD" id="cd06257">
    <property type="entry name" value="DnaJ"/>
    <property type="match status" value="1"/>
</dbReference>
<feature type="region of interest" description="Disordered" evidence="5">
    <location>
        <begin position="863"/>
        <end position="886"/>
    </location>
</feature>
<dbReference type="PRINTS" id="PR00625">
    <property type="entry name" value="JDOMAIN"/>
</dbReference>
<reference evidence="8 9" key="1">
    <citation type="submission" date="2016-06" db="EMBL/GenBank/DDBJ databases">
        <title>Evolution of pathogenesis and genome organization in the Tremellales.</title>
        <authorList>
            <person name="Cuomo C."/>
            <person name="Litvintseva A."/>
            <person name="Heitman J."/>
            <person name="Chen Y."/>
            <person name="Sun S."/>
            <person name="Springer D."/>
            <person name="Dromer F."/>
            <person name="Young S."/>
            <person name="Zeng Q."/>
            <person name="Chapman S."/>
            <person name="Gujja S."/>
            <person name="Saif S."/>
            <person name="Birren B."/>
        </authorList>
    </citation>
    <scope>NUCLEOTIDE SEQUENCE [LARGE SCALE GENOMIC DNA]</scope>
    <source>
        <strain evidence="8 9">ATCC 28783</strain>
    </source>
</reference>
<dbReference type="VEuPathDB" id="FungiDB:TREMEDRAFT_31392"/>
<evidence type="ECO:0000256" key="4">
    <source>
        <dbReference type="PROSITE-ProRule" id="PRU00042"/>
    </source>
</evidence>
<dbReference type="GO" id="GO:0005737">
    <property type="term" value="C:cytoplasm"/>
    <property type="evidence" value="ECO:0007669"/>
    <property type="project" value="TreeGrafter"/>
</dbReference>
<feature type="domain" description="J" evidence="6">
    <location>
        <begin position="20"/>
        <end position="86"/>
    </location>
</feature>
<evidence type="ECO:0000256" key="1">
    <source>
        <dbReference type="ARBA" id="ARBA00022723"/>
    </source>
</evidence>
<keyword evidence="9" id="KW-1185">Reference proteome</keyword>
<dbReference type="Gene3D" id="1.10.287.110">
    <property type="entry name" value="DnaJ domain"/>
    <property type="match status" value="1"/>
</dbReference>
<dbReference type="InterPro" id="IPR036236">
    <property type="entry name" value="Znf_C2H2_sf"/>
</dbReference>
<evidence type="ECO:0000256" key="3">
    <source>
        <dbReference type="ARBA" id="ARBA00022833"/>
    </source>
</evidence>
<dbReference type="OrthoDB" id="5894at2759"/>
<proteinExistence type="predicted"/>
<organism evidence="8 9">
    <name type="scientific">Tremella mesenterica</name>
    <name type="common">Jelly fungus</name>
    <dbReference type="NCBI Taxonomy" id="5217"/>
    <lineage>
        <taxon>Eukaryota</taxon>
        <taxon>Fungi</taxon>
        <taxon>Dikarya</taxon>
        <taxon>Basidiomycota</taxon>
        <taxon>Agaricomycotina</taxon>
        <taxon>Tremellomycetes</taxon>
        <taxon>Tremellales</taxon>
        <taxon>Tremellaceae</taxon>
        <taxon>Tremella</taxon>
    </lineage>
</organism>
<dbReference type="AlphaFoldDB" id="A0A4Q1BMA8"/>
<dbReference type="STRING" id="5217.A0A4Q1BMA8"/>
<evidence type="ECO:0000259" key="7">
    <source>
        <dbReference type="PROSITE" id="PS50157"/>
    </source>
</evidence>
<dbReference type="InterPro" id="IPR012942">
    <property type="entry name" value="SRR1-like"/>
</dbReference>
<evidence type="ECO:0000256" key="2">
    <source>
        <dbReference type="ARBA" id="ARBA00022771"/>
    </source>
</evidence>
<dbReference type="SMART" id="SM00271">
    <property type="entry name" value="DnaJ"/>
    <property type="match status" value="1"/>
</dbReference>
<dbReference type="InterPro" id="IPR013087">
    <property type="entry name" value="Znf_C2H2_type"/>
</dbReference>
<gene>
    <name evidence="8" type="ORF">M231_03906</name>
</gene>
<feature type="region of interest" description="Disordered" evidence="5">
    <location>
        <begin position="1"/>
        <end position="21"/>
    </location>
</feature>
<feature type="domain" description="C2H2-type" evidence="7">
    <location>
        <begin position="361"/>
        <end position="385"/>
    </location>
</feature>
<dbReference type="InterPro" id="IPR003604">
    <property type="entry name" value="Matrin/U1-like-C_Znf_C2H2"/>
</dbReference>
<dbReference type="SMART" id="SM00451">
    <property type="entry name" value="ZnF_U1"/>
    <property type="match status" value="1"/>
</dbReference>
<dbReference type="Pfam" id="PF12171">
    <property type="entry name" value="zf-C2H2_jaz"/>
    <property type="match status" value="1"/>
</dbReference>
<dbReference type="PANTHER" id="PTHR44029:SF1">
    <property type="entry name" value="DNAJ HOMOLOG SUBFAMILY C MEMBER 21"/>
    <property type="match status" value="1"/>
</dbReference>
<protein>
    <recommendedName>
        <fullName evidence="10">J domain-containing protein</fullName>
    </recommendedName>
</protein>
<dbReference type="EMBL" id="SDIL01000041">
    <property type="protein sequence ID" value="RXK38850.1"/>
    <property type="molecule type" value="Genomic_DNA"/>
</dbReference>
<feature type="compositionally biased region" description="Basic and acidic residues" evidence="5">
    <location>
        <begin position="283"/>
        <end position="297"/>
    </location>
</feature>
<dbReference type="Gene3D" id="3.30.160.60">
    <property type="entry name" value="Classic Zinc Finger"/>
    <property type="match status" value="1"/>
</dbReference>